<evidence type="ECO:0000313" key="2">
    <source>
        <dbReference type="Proteomes" id="UP001108089"/>
    </source>
</evidence>
<proteinExistence type="predicted"/>
<organism evidence="1 2">
    <name type="scientific">Gordonia tangerina</name>
    <dbReference type="NCBI Taxonomy" id="2911060"/>
    <lineage>
        <taxon>Bacteria</taxon>
        <taxon>Bacillati</taxon>
        <taxon>Actinomycetota</taxon>
        <taxon>Actinomycetes</taxon>
        <taxon>Mycobacteriales</taxon>
        <taxon>Gordoniaceae</taxon>
        <taxon>Gordonia</taxon>
    </lineage>
</organism>
<protein>
    <submittedName>
        <fullName evidence="1">Uncharacterized protein</fullName>
    </submittedName>
</protein>
<evidence type="ECO:0000313" key="1">
    <source>
        <dbReference type="EMBL" id="MCF3939935.1"/>
    </source>
</evidence>
<comment type="caution">
    <text evidence="1">The sequence shown here is derived from an EMBL/GenBank/DDBJ whole genome shotgun (WGS) entry which is preliminary data.</text>
</comment>
<accession>A0ABS9DL18</accession>
<gene>
    <name evidence="1" type="ORF">L1892_16280</name>
</gene>
<keyword evidence="2" id="KW-1185">Reference proteome</keyword>
<reference evidence="1" key="1">
    <citation type="submission" date="2022-01" db="EMBL/GenBank/DDBJ databases">
        <title>Gordonia xiamenensis sp. nov., isolated from surface seawater in Xiamen.</title>
        <authorList>
            <person name="He Y.F."/>
        </authorList>
    </citation>
    <scope>NUCLEOTIDE SEQUENCE</scope>
    <source>
        <strain evidence="1">GW1C4-4</strain>
    </source>
</reference>
<dbReference type="RefSeq" id="WP_235724661.1">
    <property type="nucleotide sequence ID" value="NZ_JAKGCU010000016.1"/>
</dbReference>
<name>A0ABS9DL18_9ACTN</name>
<dbReference type="EMBL" id="JAKGCU010000016">
    <property type="protein sequence ID" value="MCF3939935.1"/>
    <property type="molecule type" value="Genomic_DNA"/>
</dbReference>
<sequence>MNTDPAIAAAQRAGTDDEGDYMGAGMYSTVFDFAEEAAREALAPLRKLHRKRTAGGEHYCTECCHMPVTGSYELTYQPWPCATARLVYSTEELT</sequence>
<dbReference type="Proteomes" id="UP001108089">
    <property type="component" value="Unassembled WGS sequence"/>
</dbReference>